<comment type="caution">
    <text evidence="1">The sequence shown here is derived from an EMBL/GenBank/DDBJ whole genome shotgun (WGS) entry which is preliminary data.</text>
</comment>
<sequence>MLSKHLTENEFKELKKKFHGINQFNKRLTLMLNYDETCISGLTAKHLKSEYLKKKTHKNPPTKVIITKNCINDLVILTGKMKKSITKGISTFLKTKYGLENLKTYSREAIQFGLAINTSTHQQKSKSGKFNKSLCEKNMNKDSESTHSEKILNFSINERKRKNNCNQSTPLKKKYTKVKIKKKIKKRNQKFIKKKLN</sequence>
<organism evidence="1 2">
    <name type="scientific">Anaeramoeba flamelloides</name>
    <dbReference type="NCBI Taxonomy" id="1746091"/>
    <lineage>
        <taxon>Eukaryota</taxon>
        <taxon>Metamonada</taxon>
        <taxon>Anaeramoebidae</taxon>
        <taxon>Anaeramoeba</taxon>
    </lineage>
</organism>
<reference evidence="1" key="1">
    <citation type="submission" date="2022-08" db="EMBL/GenBank/DDBJ databases">
        <title>Novel sulphate-reducing endosymbionts in the free-living metamonad Anaeramoeba.</title>
        <authorList>
            <person name="Jerlstrom-Hultqvist J."/>
            <person name="Cepicka I."/>
            <person name="Gallot-Lavallee L."/>
            <person name="Salas-Leiva D."/>
            <person name="Curtis B.A."/>
            <person name="Zahonova K."/>
            <person name="Pipaliya S."/>
            <person name="Dacks J."/>
            <person name="Roger A.J."/>
        </authorList>
    </citation>
    <scope>NUCLEOTIDE SEQUENCE</scope>
    <source>
        <strain evidence="1">Busselton2</strain>
    </source>
</reference>
<name>A0AAV7ZCP3_9EUKA</name>
<evidence type="ECO:0000313" key="2">
    <source>
        <dbReference type="Proteomes" id="UP001146793"/>
    </source>
</evidence>
<protein>
    <submittedName>
        <fullName evidence="1">Uncharacterized protein</fullName>
    </submittedName>
</protein>
<dbReference type="AlphaFoldDB" id="A0AAV7ZCP3"/>
<gene>
    <name evidence="1" type="ORF">M0812_17513</name>
</gene>
<accession>A0AAV7ZCP3</accession>
<dbReference type="Proteomes" id="UP001146793">
    <property type="component" value="Unassembled WGS sequence"/>
</dbReference>
<dbReference type="EMBL" id="JANTQA010000033">
    <property type="protein sequence ID" value="KAJ3438330.1"/>
    <property type="molecule type" value="Genomic_DNA"/>
</dbReference>
<evidence type="ECO:0000313" key="1">
    <source>
        <dbReference type="EMBL" id="KAJ3438330.1"/>
    </source>
</evidence>
<proteinExistence type="predicted"/>